<sequence>MSRKALIGVTAAWGILAGIAAAVFLAIAIFGGTKLDGTSATPGSSKVVEQYRWDGRPILITSARSGGGVARCQVTPESGEPREISTRGAEGRYEVRETTAWFSGSATLVCRDRAVVRTGSQITMYELATRNRIAQIAAVVVGAGPFLSVFVFGLGRRKVEA</sequence>
<dbReference type="Proteomes" id="UP001500729">
    <property type="component" value="Unassembled WGS sequence"/>
</dbReference>
<reference evidence="3" key="1">
    <citation type="journal article" date="2019" name="Int. J. Syst. Evol. Microbiol.">
        <title>The Global Catalogue of Microorganisms (GCM) 10K type strain sequencing project: providing services to taxonomists for standard genome sequencing and annotation.</title>
        <authorList>
            <consortium name="The Broad Institute Genomics Platform"/>
            <consortium name="The Broad Institute Genome Sequencing Center for Infectious Disease"/>
            <person name="Wu L."/>
            <person name="Ma J."/>
        </authorList>
    </citation>
    <scope>NUCLEOTIDE SEQUENCE [LARGE SCALE GENOMIC DNA]</scope>
    <source>
        <strain evidence="3">JCM 10303</strain>
    </source>
</reference>
<dbReference type="RefSeq" id="WP_009944021.1">
    <property type="nucleotide sequence ID" value="NZ_BAAAGS010000016.1"/>
</dbReference>
<comment type="caution">
    <text evidence="2">The sequence shown here is derived from an EMBL/GenBank/DDBJ whole genome shotgun (WGS) entry which is preliminary data.</text>
</comment>
<keyword evidence="1" id="KW-0472">Membrane</keyword>
<evidence type="ECO:0000256" key="1">
    <source>
        <dbReference type="SAM" id="Phobius"/>
    </source>
</evidence>
<dbReference type="EMBL" id="BAAAGS010000016">
    <property type="protein sequence ID" value="GAA0527603.1"/>
    <property type="molecule type" value="Genomic_DNA"/>
</dbReference>
<proteinExistence type="predicted"/>
<gene>
    <name evidence="2" type="ORF">GCM10009533_28630</name>
</gene>
<keyword evidence="1" id="KW-1133">Transmembrane helix</keyword>
<feature type="transmembrane region" description="Helical" evidence="1">
    <location>
        <begin position="7"/>
        <end position="30"/>
    </location>
</feature>
<accession>A0ABP3MTP6</accession>
<name>A0ABP3MTP6_SACER</name>
<feature type="transmembrane region" description="Helical" evidence="1">
    <location>
        <begin position="133"/>
        <end position="155"/>
    </location>
</feature>
<organism evidence="2 3">
    <name type="scientific">Saccharopolyspora erythraea</name>
    <name type="common">Streptomyces erythraeus</name>
    <dbReference type="NCBI Taxonomy" id="1836"/>
    <lineage>
        <taxon>Bacteria</taxon>
        <taxon>Bacillati</taxon>
        <taxon>Actinomycetota</taxon>
        <taxon>Actinomycetes</taxon>
        <taxon>Pseudonocardiales</taxon>
        <taxon>Pseudonocardiaceae</taxon>
        <taxon>Saccharopolyspora</taxon>
    </lineage>
</organism>
<protein>
    <submittedName>
        <fullName evidence="2">Uncharacterized protein</fullName>
    </submittedName>
</protein>
<keyword evidence="1" id="KW-0812">Transmembrane</keyword>
<keyword evidence="3" id="KW-1185">Reference proteome</keyword>
<evidence type="ECO:0000313" key="3">
    <source>
        <dbReference type="Proteomes" id="UP001500729"/>
    </source>
</evidence>
<evidence type="ECO:0000313" key="2">
    <source>
        <dbReference type="EMBL" id="GAA0527603.1"/>
    </source>
</evidence>